<organism evidence="13 14">
    <name type="scientific">Eleutherodactylus coqui</name>
    <name type="common">Puerto Rican coqui</name>
    <dbReference type="NCBI Taxonomy" id="57060"/>
    <lineage>
        <taxon>Eukaryota</taxon>
        <taxon>Metazoa</taxon>
        <taxon>Chordata</taxon>
        <taxon>Craniata</taxon>
        <taxon>Vertebrata</taxon>
        <taxon>Euteleostomi</taxon>
        <taxon>Amphibia</taxon>
        <taxon>Batrachia</taxon>
        <taxon>Anura</taxon>
        <taxon>Neobatrachia</taxon>
        <taxon>Hyloidea</taxon>
        <taxon>Eleutherodactylidae</taxon>
        <taxon>Eleutherodactylinae</taxon>
        <taxon>Eleutherodactylus</taxon>
        <taxon>Eleutherodactylus</taxon>
    </lineage>
</organism>
<proteinExistence type="inferred from homology"/>
<evidence type="ECO:0000256" key="12">
    <source>
        <dbReference type="SAM" id="MobiDB-lite"/>
    </source>
</evidence>
<sequence>MAEQTSLQERPSAHRRRPAPRPSRGPNDIYVNTKTDFRAQLSRCRRLLESGSQKELRVHGLGLAIGRAINLALQLQLAMPETLLSASTSTVELTDDLEAEGGEDAEAGTRNRNNSAIHIRVYRPHEE</sequence>
<dbReference type="PANTHER" id="PTHR15314:SF1">
    <property type="entry name" value="RIBONUCLEASE P PROTEIN SUBUNIT P20"/>
    <property type="match status" value="1"/>
</dbReference>
<evidence type="ECO:0000313" key="14">
    <source>
        <dbReference type="Proteomes" id="UP000770717"/>
    </source>
</evidence>
<dbReference type="GO" id="GO:0005655">
    <property type="term" value="C:nucleolar ribonuclease P complex"/>
    <property type="evidence" value="ECO:0007669"/>
    <property type="project" value="InterPro"/>
</dbReference>
<evidence type="ECO:0000256" key="2">
    <source>
        <dbReference type="ARBA" id="ARBA00004604"/>
    </source>
</evidence>
<evidence type="ECO:0000256" key="8">
    <source>
        <dbReference type="ARBA" id="ARBA00053284"/>
    </source>
</evidence>
<dbReference type="SUPFAM" id="SSF82704">
    <property type="entry name" value="AlbA-like"/>
    <property type="match status" value="1"/>
</dbReference>
<keyword evidence="14" id="KW-1185">Reference proteome</keyword>
<dbReference type="GO" id="GO:0001682">
    <property type="term" value="P:tRNA 5'-leader removal"/>
    <property type="evidence" value="ECO:0007669"/>
    <property type="project" value="InterPro"/>
</dbReference>
<evidence type="ECO:0000256" key="7">
    <source>
        <dbReference type="ARBA" id="ARBA00023242"/>
    </source>
</evidence>
<evidence type="ECO:0000256" key="10">
    <source>
        <dbReference type="ARBA" id="ARBA00068472"/>
    </source>
</evidence>
<evidence type="ECO:0000256" key="4">
    <source>
        <dbReference type="ARBA" id="ARBA00022490"/>
    </source>
</evidence>
<keyword evidence="6 11" id="KW-0819">tRNA processing</keyword>
<evidence type="ECO:0000313" key="13">
    <source>
        <dbReference type="EMBL" id="KAG9462127.1"/>
    </source>
</evidence>
<protein>
    <recommendedName>
        <fullName evidence="10 11">Ribonuclease P protein subunit p20</fullName>
        <shortName evidence="11">RNaseP protein p20</shortName>
    </recommendedName>
</protein>
<evidence type="ECO:0000256" key="6">
    <source>
        <dbReference type="ARBA" id="ARBA00022694"/>
    </source>
</evidence>
<evidence type="ECO:0000256" key="1">
    <source>
        <dbReference type="ARBA" id="ARBA00004463"/>
    </source>
</evidence>
<keyword evidence="7 11" id="KW-0539">Nucleus</keyword>
<reference evidence="13" key="1">
    <citation type="thesis" date="2020" institute="ProQuest LLC" country="789 East Eisenhower Parkway, Ann Arbor, MI, USA">
        <title>Comparative Genomics and Chromosome Evolution.</title>
        <authorList>
            <person name="Mudd A.B."/>
        </authorList>
    </citation>
    <scope>NUCLEOTIDE SEQUENCE</scope>
    <source>
        <strain evidence="13">HN-11 Male</strain>
        <tissue evidence="13">Kidney and liver</tissue>
    </source>
</reference>
<comment type="subcellular location">
    <subcellularLocation>
        <location evidence="1">Cytoplasmic granule</location>
    </subcellularLocation>
    <subcellularLocation>
        <location evidence="2 11">Nucleus</location>
        <location evidence="2 11">Nucleolus</location>
    </subcellularLocation>
</comment>
<name>A0A8J6C3Q0_ELECQ</name>
<evidence type="ECO:0000256" key="3">
    <source>
        <dbReference type="ARBA" id="ARBA00008018"/>
    </source>
</evidence>
<dbReference type="InterPro" id="IPR014612">
    <property type="entry name" value="Pop7/Rpp20"/>
</dbReference>
<comment type="function">
    <text evidence="8 11">Component of ribonuclease P, a ribonucleoprotein complex that generates mature tRNA molecules by cleaving their 5'-ends. Also a component of the MRP ribonuclease complex, which cleaves pre-rRNA sequences.</text>
</comment>
<comment type="subunit">
    <text evidence="9">Component of nuclear RNase P and RNase MRP complexes. RNase P consists of a catalytic RNA moiety and 10 different protein chains; POP1, POP4, POP5, POP7, RPP14, RPP21, RPP25, RPP30, RPP38 and RPP40. Within the RNase P complex, POP1, POP7 and RPP25 form the 'finger' subcomplex, POP5, RPP14, RPP40 and homodimeric RPP30 form the 'palm' subcomplex, and RPP21, POP4 and RPP38 form the 'wrist' subcomplex. All subunits of the RNase P complex interact with the catalytic RNA. Several subunits of RNase P are also part of the RNase MRP complex. RNase MRP consists of a catalytic RNA moiety and about 8 protein subunits; POP1, POP7, RPP25, RPP30, RPP38, RPP40 and possibly also POP4 and POP5. Interacts with SMN1. POP7 forms a heterodimer with RPP25 that binds to the P3 stem loop of the catalytic RNA.</text>
</comment>
<dbReference type="PANTHER" id="PTHR15314">
    <property type="entry name" value="RIBONUCLEASE P PROTEIN SUBUNIT P20"/>
    <property type="match status" value="1"/>
</dbReference>
<dbReference type="GO" id="GO:0000172">
    <property type="term" value="C:ribonuclease MRP complex"/>
    <property type="evidence" value="ECO:0007669"/>
    <property type="project" value="InterPro"/>
</dbReference>
<evidence type="ECO:0000256" key="9">
    <source>
        <dbReference type="ARBA" id="ARBA00064615"/>
    </source>
</evidence>
<evidence type="ECO:0000256" key="11">
    <source>
        <dbReference type="PIRNR" id="PIRNR036572"/>
    </source>
</evidence>
<accession>A0A8J6C3Q0</accession>
<dbReference type="GO" id="GO:0003676">
    <property type="term" value="F:nucleic acid binding"/>
    <property type="evidence" value="ECO:0007669"/>
    <property type="project" value="InterPro"/>
</dbReference>
<evidence type="ECO:0000256" key="5">
    <source>
        <dbReference type="ARBA" id="ARBA00022552"/>
    </source>
</evidence>
<keyword evidence="5 11" id="KW-0698">rRNA processing</keyword>
<dbReference type="EMBL" id="WNTK01013357">
    <property type="protein sequence ID" value="KAG9462127.1"/>
    <property type="molecule type" value="Genomic_DNA"/>
</dbReference>
<keyword evidence="4" id="KW-0963">Cytoplasm</keyword>
<dbReference type="FunFam" id="3.30.110.20:FF:000002">
    <property type="entry name" value="Ribonuclease P protein subunit p20"/>
    <property type="match status" value="1"/>
</dbReference>
<comment type="caution">
    <text evidence="13">The sequence shown here is derived from an EMBL/GenBank/DDBJ whole genome shotgun (WGS) entry which is preliminary data.</text>
</comment>
<dbReference type="GO" id="GO:0004526">
    <property type="term" value="F:ribonuclease P activity"/>
    <property type="evidence" value="ECO:0007669"/>
    <property type="project" value="UniProtKB-UniRule"/>
</dbReference>
<dbReference type="Proteomes" id="UP000770717">
    <property type="component" value="Unassembled WGS sequence"/>
</dbReference>
<dbReference type="InterPro" id="IPR036882">
    <property type="entry name" value="Alba-like_dom_sf"/>
</dbReference>
<dbReference type="GO" id="GO:0006364">
    <property type="term" value="P:rRNA processing"/>
    <property type="evidence" value="ECO:0007669"/>
    <property type="project" value="UniProtKB-KW"/>
</dbReference>
<gene>
    <name evidence="13" type="ORF">GDO78_014849</name>
</gene>
<dbReference type="Gene3D" id="3.30.110.20">
    <property type="entry name" value="Alba-like domain"/>
    <property type="match status" value="1"/>
</dbReference>
<dbReference type="PIRSF" id="PIRSF036572">
    <property type="entry name" value="RPP20"/>
    <property type="match status" value="1"/>
</dbReference>
<dbReference type="OrthoDB" id="416729at2759"/>
<dbReference type="Pfam" id="PF12328">
    <property type="entry name" value="Rpp20"/>
    <property type="match status" value="1"/>
</dbReference>
<dbReference type="AlphaFoldDB" id="A0A8J6C3Q0"/>
<comment type="similarity">
    <text evidence="3 11">Belongs to the histone-like Alba family.</text>
</comment>
<feature type="region of interest" description="Disordered" evidence="12">
    <location>
        <begin position="1"/>
        <end position="32"/>
    </location>
</feature>